<dbReference type="GO" id="GO:0019867">
    <property type="term" value="C:outer membrane"/>
    <property type="evidence" value="ECO:0007669"/>
    <property type="project" value="InterPro"/>
</dbReference>
<dbReference type="Pfam" id="PF06725">
    <property type="entry name" value="3D"/>
    <property type="match status" value="1"/>
</dbReference>
<dbReference type="InterPro" id="IPR036908">
    <property type="entry name" value="RlpA-like_sf"/>
</dbReference>
<dbReference type="PANTHER" id="PTHR39160:SF4">
    <property type="entry name" value="RESUSCITATION-PROMOTING FACTOR RPFB"/>
    <property type="match status" value="1"/>
</dbReference>
<evidence type="ECO:0000256" key="1">
    <source>
        <dbReference type="ARBA" id="ARBA00022729"/>
    </source>
</evidence>
<dbReference type="GO" id="GO:0004553">
    <property type="term" value="F:hydrolase activity, hydrolyzing O-glycosyl compounds"/>
    <property type="evidence" value="ECO:0007669"/>
    <property type="project" value="InterPro"/>
</dbReference>
<dbReference type="STRING" id="36745.CLSAP_22440"/>
<dbReference type="PATRIC" id="fig|931276.5.peg.2434"/>
<accession>M1ME56</accession>
<dbReference type="Proteomes" id="UP000011728">
    <property type="component" value="Chromosome"/>
</dbReference>
<feature type="chain" id="PRO_5039242246" evidence="2">
    <location>
        <begin position="30"/>
        <end position="137"/>
    </location>
</feature>
<dbReference type="InterPro" id="IPR051933">
    <property type="entry name" value="Resuscitation_pf_RpfB"/>
</dbReference>
<gene>
    <name evidence="4" type="ORF">Cspa_c24290</name>
</gene>
<dbReference type="HOGENOM" id="CLU_152431_0_0_9"/>
<evidence type="ECO:0000313" key="5">
    <source>
        <dbReference type="Proteomes" id="UP000011728"/>
    </source>
</evidence>
<dbReference type="AlphaFoldDB" id="M1ME56"/>
<dbReference type="RefSeq" id="WP_015392513.1">
    <property type="nucleotide sequence ID" value="NC_020291.1"/>
</dbReference>
<name>M1ME56_9CLOT</name>
<sequence length="137" mass="14114">MSKNFKWTNIMKKSIAFGMALSICLGAKAISLGNVANAATANRALICSATAYTGGTGNITASGLPVQRDPSGLSTVAVDPNVIPLGSHLYIEGYGYAIAADTGGAIKGNIIDVYFNSSSECNNWGTKTVHVTVLGNK</sequence>
<dbReference type="KEGG" id="csr:Cspa_c24290"/>
<evidence type="ECO:0000256" key="2">
    <source>
        <dbReference type="SAM" id="SignalP"/>
    </source>
</evidence>
<dbReference type="PANTHER" id="PTHR39160">
    <property type="entry name" value="CELL WALL-BINDING PROTEIN YOCH"/>
    <property type="match status" value="1"/>
</dbReference>
<evidence type="ECO:0000313" key="4">
    <source>
        <dbReference type="EMBL" id="AGF56194.1"/>
    </source>
</evidence>
<dbReference type="Gene3D" id="2.40.40.10">
    <property type="entry name" value="RlpA-like domain"/>
    <property type="match status" value="1"/>
</dbReference>
<evidence type="ECO:0000259" key="3">
    <source>
        <dbReference type="Pfam" id="PF06725"/>
    </source>
</evidence>
<dbReference type="OrthoDB" id="9798935at2"/>
<dbReference type="eggNOG" id="COG3584">
    <property type="taxonomic scope" value="Bacteria"/>
</dbReference>
<dbReference type="SUPFAM" id="SSF50685">
    <property type="entry name" value="Barwin-like endoglucanases"/>
    <property type="match status" value="1"/>
</dbReference>
<feature type="signal peptide" evidence="2">
    <location>
        <begin position="1"/>
        <end position="29"/>
    </location>
</feature>
<dbReference type="EMBL" id="CP004121">
    <property type="protein sequence ID" value="AGF56194.1"/>
    <property type="molecule type" value="Genomic_DNA"/>
</dbReference>
<keyword evidence="5" id="KW-1185">Reference proteome</keyword>
<feature type="domain" description="3D" evidence="3">
    <location>
        <begin position="74"/>
        <end position="134"/>
    </location>
</feature>
<organism evidence="4 5">
    <name type="scientific">Clostridium saccharoperbutylacetonicum N1-4(HMT)</name>
    <dbReference type="NCBI Taxonomy" id="931276"/>
    <lineage>
        <taxon>Bacteria</taxon>
        <taxon>Bacillati</taxon>
        <taxon>Bacillota</taxon>
        <taxon>Clostridia</taxon>
        <taxon>Eubacteriales</taxon>
        <taxon>Clostridiaceae</taxon>
        <taxon>Clostridium</taxon>
    </lineage>
</organism>
<proteinExistence type="predicted"/>
<protein>
    <submittedName>
        <fullName evidence="4">3D domain-containing protein</fullName>
    </submittedName>
</protein>
<dbReference type="InterPro" id="IPR010611">
    <property type="entry name" value="3D_dom"/>
</dbReference>
<dbReference type="CDD" id="cd22786">
    <property type="entry name" value="DPBB_YuiC-like"/>
    <property type="match status" value="1"/>
</dbReference>
<reference evidence="4 5" key="1">
    <citation type="submission" date="2013-02" db="EMBL/GenBank/DDBJ databases">
        <title>Genome sequence of Clostridium saccharoperbutylacetonicum N1-4(HMT).</title>
        <authorList>
            <person name="Poehlein A."/>
            <person name="Daniel R."/>
        </authorList>
    </citation>
    <scope>NUCLEOTIDE SEQUENCE [LARGE SCALE GENOMIC DNA]</scope>
    <source>
        <strain evidence="5">N1-4(HMT)</strain>
    </source>
</reference>
<keyword evidence="1 2" id="KW-0732">Signal</keyword>
<dbReference type="GO" id="GO:0009254">
    <property type="term" value="P:peptidoglycan turnover"/>
    <property type="evidence" value="ECO:0007669"/>
    <property type="project" value="InterPro"/>
</dbReference>